<feature type="domain" description="Copper resistance protein D" evidence="11">
    <location>
        <begin position="421"/>
        <end position="513"/>
    </location>
</feature>
<evidence type="ECO:0000259" key="10">
    <source>
        <dbReference type="Pfam" id="PF04234"/>
    </source>
</evidence>
<comment type="subcellular location">
    <subcellularLocation>
        <location evidence="1">Cell membrane</location>
        <topology evidence="1">Multi-pass membrane protein</topology>
    </subcellularLocation>
</comment>
<name>A0ABY7RQA9_9DEIN</name>
<reference evidence="12 13" key="1">
    <citation type="submission" date="2019-12" db="EMBL/GenBank/DDBJ databases">
        <authorList>
            <person name="An T."/>
        </authorList>
    </citation>
    <scope>NUCLEOTIDE SEQUENCE [LARGE SCALE GENOMIC DNA]</scope>
    <source>
        <strain evidence="12 13">JCM 19900</strain>
    </source>
</reference>
<evidence type="ECO:0000313" key="13">
    <source>
        <dbReference type="Proteomes" id="UP001317488"/>
    </source>
</evidence>
<evidence type="ECO:0000256" key="3">
    <source>
        <dbReference type="ARBA" id="ARBA00022692"/>
    </source>
</evidence>
<feature type="transmembrane region" description="Helical" evidence="9">
    <location>
        <begin position="388"/>
        <end position="408"/>
    </location>
</feature>
<dbReference type="Pfam" id="PF05425">
    <property type="entry name" value="CopD"/>
    <property type="match status" value="1"/>
</dbReference>
<keyword evidence="4" id="KW-0479">Metal-binding</keyword>
<feature type="transmembrane region" description="Helical" evidence="9">
    <location>
        <begin position="264"/>
        <end position="286"/>
    </location>
</feature>
<keyword evidence="6 9" id="KW-1133">Transmembrane helix</keyword>
<evidence type="ECO:0000256" key="2">
    <source>
        <dbReference type="ARBA" id="ARBA00022475"/>
    </source>
</evidence>
<keyword evidence="3 9" id="KW-0812">Transmembrane</keyword>
<feature type="transmembrane region" description="Helical" evidence="9">
    <location>
        <begin position="428"/>
        <end position="447"/>
    </location>
</feature>
<dbReference type="InterPro" id="IPR008457">
    <property type="entry name" value="Cu-R_CopD_dom"/>
</dbReference>
<evidence type="ECO:0000313" key="12">
    <source>
        <dbReference type="EMBL" id="WCM39879.1"/>
    </source>
</evidence>
<feature type="transmembrane region" description="Helical" evidence="9">
    <location>
        <begin position="329"/>
        <end position="351"/>
    </location>
</feature>
<feature type="transmembrane region" description="Helical" evidence="9">
    <location>
        <begin position="358"/>
        <end position="376"/>
    </location>
</feature>
<protein>
    <recommendedName>
        <fullName evidence="14">Copper resistance protein CopC</fullName>
    </recommendedName>
</protein>
<dbReference type="PROSITE" id="PS51257">
    <property type="entry name" value="PROKAR_LIPOPROTEIN"/>
    <property type="match status" value="1"/>
</dbReference>
<dbReference type="InterPro" id="IPR032694">
    <property type="entry name" value="CopC/D"/>
</dbReference>
<dbReference type="Pfam" id="PF04234">
    <property type="entry name" value="CopC"/>
    <property type="match status" value="2"/>
</dbReference>
<dbReference type="PANTHER" id="PTHR34820:SF4">
    <property type="entry name" value="INNER MEMBRANE PROTEIN YEBZ"/>
    <property type="match status" value="1"/>
</dbReference>
<evidence type="ECO:0000256" key="6">
    <source>
        <dbReference type="ARBA" id="ARBA00022989"/>
    </source>
</evidence>
<evidence type="ECO:0000256" key="4">
    <source>
        <dbReference type="ARBA" id="ARBA00022723"/>
    </source>
</evidence>
<dbReference type="EMBL" id="CP046617">
    <property type="protein sequence ID" value="WCM39879.1"/>
    <property type="molecule type" value="Genomic_DNA"/>
</dbReference>
<keyword evidence="5" id="KW-0732">Signal</keyword>
<feature type="transmembrane region" description="Helical" evidence="9">
    <location>
        <begin position="498"/>
        <end position="518"/>
    </location>
</feature>
<evidence type="ECO:0000256" key="9">
    <source>
        <dbReference type="SAM" id="Phobius"/>
    </source>
</evidence>
<feature type="transmembrane region" description="Helical" evidence="9">
    <location>
        <begin position="459"/>
        <end position="478"/>
    </location>
</feature>
<organism evidence="12 13">
    <name type="scientific">Thermus antranikianii</name>
    <dbReference type="NCBI Taxonomy" id="88190"/>
    <lineage>
        <taxon>Bacteria</taxon>
        <taxon>Thermotogati</taxon>
        <taxon>Deinococcota</taxon>
        <taxon>Deinococci</taxon>
        <taxon>Thermales</taxon>
        <taxon>Thermaceae</taxon>
        <taxon>Thermus</taxon>
    </lineage>
</organism>
<feature type="domain" description="CopC" evidence="10">
    <location>
        <begin position="34"/>
        <end position="131"/>
    </location>
</feature>
<accession>A0ABY7RQA9</accession>
<keyword evidence="7" id="KW-0186">Copper</keyword>
<dbReference type="InterPro" id="IPR007348">
    <property type="entry name" value="CopC_dom"/>
</dbReference>
<dbReference type="InterPro" id="IPR014756">
    <property type="entry name" value="Ig_E-set"/>
</dbReference>
<dbReference type="Gene3D" id="2.60.40.1220">
    <property type="match status" value="2"/>
</dbReference>
<dbReference type="SUPFAM" id="SSF81296">
    <property type="entry name" value="E set domains"/>
    <property type="match status" value="2"/>
</dbReference>
<keyword evidence="2" id="KW-1003">Cell membrane</keyword>
<proteinExistence type="predicted"/>
<feature type="domain" description="CopC" evidence="10">
    <location>
        <begin position="146"/>
        <end position="238"/>
    </location>
</feature>
<keyword evidence="8 9" id="KW-0472">Membrane</keyword>
<dbReference type="PANTHER" id="PTHR34820">
    <property type="entry name" value="INNER MEMBRANE PROTEIN YEBZ"/>
    <property type="match status" value="1"/>
</dbReference>
<evidence type="ECO:0000256" key="1">
    <source>
        <dbReference type="ARBA" id="ARBA00004651"/>
    </source>
</evidence>
<evidence type="ECO:0000256" key="8">
    <source>
        <dbReference type="ARBA" id="ARBA00023136"/>
    </source>
</evidence>
<feature type="transmembrane region" description="Helical" evidence="9">
    <location>
        <begin position="298"/>
        <end position="317"/>
    </location>
</feature>
<dbReference type="InterPro" id="IPR014755">
    <property type="entry name" value="Cu-Rt/internalin_Ig-like"/>
</dbReference>
<evidence type="ECO:0000256" key="5">
    <source>
        <dbReference type="ARBA" id="ARBA00022729"/>
    </source>
</evidence>
<keyword evidence="13" id="KW-1185">Reference proteome</keyword>
<gene>
    <name evidence="12" type="ORF">GO600_07100</name>
</gene>
<evidence type="ECO:0008006" key="14">
    <source>
        <dbReference type="Google" id="ProtNLM"/>
    </source>
</evidence>
<evidence type="ECO:0000259" key="11">
    <source>
        <dbReference type="Pfam" id="PF05425"/>
    </source>
</evidence>
<evidence type="ECO:0000256" key="7">
    <source>
        <dbReference type="ARBA" id="ARBA00023008"/>
    </source>
</evidence>
<dbReference type="Proteomes" id="UP001317488">
    <property type="component" value="Chromosome"/>
</dbReference>
<sequence>MKTLARMGVGLGQQAVAACLLLVAWIVGVPAWAHSALERSIPADGDVLTKPPRQLELFFATPVYLTQGGLTLKDQQGTVHPTLLGAPVAAEGGRRYIIPLRETLPDGTYTLTLRALARDGDPLTAELRFAVRELPAAPRTPTTFGLAASEPADGTLLPSPPPRVVLRFTQPVQRVLGALVLDDRQQPVAGENAHVDPADPTVLVIPLDRPLRAGSYKVIAYVFAADGVPANPVLYFAVERVTPFPPPAPVPFAWTGVLALPETWLRALMLSTLLVLAGGSAFVAWWAPPSGAKGRWRVVVRATAVLGILAAAGLLTLRAHSLGGSILELLRLPVGGIPLLQAALMMASAAVSQERVRAGAAALALALHPLTGHPALPGVGGPATLATAVLHLLAAATWLGGVVALLALCPRHEPADWLRTAAQRFAPFALLALIVLVGTGLGLAADLSGSWQGFWASDWGRVVRTKAAVLLAIAFLGAAQRRRVARRSALGTSFLARLWLELGLGLSAVLLGTALGTLNPVAGVFPTRIVQNGITARLTVWPLAVGHNMLTVRLEPDPAARRVTLRFFMPPDFRMESTAFHVGPGTYAVVGNQLHGPGRIDVTVRVEQADGTVLAFPFRVEVPLPGR</sequence>